<evidence type="ECO:0000313" key="1">
    <source>
        <dbReference type="EMBL" id="SMP80341.1"/>
    </source>
</evidence>
<dbReference type="RefSeq" id="WP_283445454.1">
    <property type="nucleotide sequence ID" value="NZ_FXUL01000035.1"/>
</dbReference>
<sequence length="44" mass="5179">MEPRINAKRLDKDRRDEVNTALANLINQMIKAHERMATNPDFLQ</sequence>
<accession>A0ABY1QUC1</accession>
<keyword evidence="2" id="KW-1185">Reference proteome</keyword>
<comment type="caution">
    <text evidence="1">The sequence shown here is derived from an EMBL/GenBank/DDBJ whole genome shotgun (WGS) entry which is preliminary data.</text>
</comment>
<gene>
    <name evidence="1" type="ORF">SAMN06295970_13517</name>
</gene>
<dbReference type="EMBL" id="FXUL01000035">
    <property type="protein sequence ID" value="SMP80341.1"/>
    <property type="molecule type" value="Genomic_DNA"/>
</dbReference>
<proteinExistence type="predicted"/>
<dbReference type="Proteomes" id="UP001158049">
    <property type="component" value="Unassembled WGS sequence"/>
</dbReference>
<reference evidence="1 2" key="1">
    <citation type="submission" date="2017-05" db="EMBL/GenBank/DDBJ databases">
        <authorList>
            <person name="Varghese N."/>
            <person name="Submissions S."/>
        </authorList>
    </citation>
    <scope>NUCLEOTIDE SEQUENCE [LARGE SCALE GENOMIC DNA]</scope>
    <source>
        <strain evidence="1 2">DSM 26001</strain>
    </source>
</reference>
<organism evidence="1 2">
    <name type="scientific">Noviherbaspirillum suwonense</name>
    <dbReference type="NCBI Taxonomy" id="1224511"/>
    <lineage>
        <taxon>Bacteria</taxon>
        <taxon>Pseudomonadati</taxon>
        <taxon>Pseudomonadota</taxon>
        <taxon>Betaproteobacteria</taxon>
        <taxon>Burkholderiales</taxon>
        <taxon>Oxalobacteraceae</taxon>
        <taxon>Noviherbaspirillum</taxon>
    </lineage>
</organism>
<name>A0ABY1QUC1_9BURK</name>
<evidence type="ECO:0000313" key="2">
    <source>
        <dbReference type="Proteomes" id="UP001158049"/>
    </source>
</evidence>
<protein>
    <submittedName>
        <fullName evidence="1">Uncharacterized protein</fullName>
    </submittedName>
</protein>